<dbReference type="PANTHER" id="PTHR11132">
    <property type="entry name" value="SOLUTE CARRIER FAMILY 35"/>
    <property type="match status" value="1"/>
</dbReference>
<dbReference type="Pfam" id="PF03151">
    <property type="entry name" value="TPT"/>
    <property type="match status" value="1"/>
</dbReference>
<keyword evidence="4 6" id="KW-0472">Membrane</keyword>
<feature type="transmembrane region" description="Helical" evidence="6">
    <location>
        <begin position="52"/>
        <end position="74"/>
    </location>
</feature>
<evidence type="ECO:0000256" key="3">
    <source>
        <dbReference type="ARBA" id="ARBA00022989"/>
    </source>
</evidence>
<keyword evidence="2 6" id="KW-0812">Transmembrane</keyword>
<reference evidence="8" key="1">
    <citation type="submission" date="2021-01" db="EMBL/GenBank/DDBJ databases">
        <authorList>
            <person name="Corre E."/>
            <person name="Pelletier E."/>
            <person name="Niang G."/>
            <person name="Scheremetjew M."/>
            <person name="Finn R."/>
            <person name="Kale V."/>
            <person name="Holt S."/>
            <person name="Cochrane G."/>
            <person name="Meng A."/>
            <person name="Brown T."/>
            <person name="Cohen L."/>
        </authorList>
    </citation>
    <scope>NUCLEOTIDE SEQUENCE</scope>
    <source>
        <strain evidence="8">CCMP3105</strain>
    </source>
</reference>
<gene>
    <name evidence="8" type="ORF">AMON00008_LOCUS64418</name>
</gene>
<feature type="transmembrane region" description="Helical" evidence="6">
    <location>
        <begin position="305"/>
        <end position="324"/>
    </location>
</feature>
<protein>
    <recommendedName>
        <fullName evidence="7">Sugar phosphate transporter domain-containing protein</fullName>
    </recommendedName>
</protein>
<dbReference type="InterPro" id="IPR004853">
    <property type="entry name" value="Sugar_P_trans_dom"/>
</dbReference>
<feature type="transmembrane region" description="Helical" evidence="6">
    <location>
        <begin position="86"/>
        <end position="109"/>
    </location>
</feature>
<evidence type="ECO:0000256" key="6">
    <source>
        <dbReference type="SAM" id="Phobius"/>
    </source>
</evidence>
<dbReference type="EMBL" id="HBNR01089798">
    <property type="protein sequence ID" value="CAE4668493.1"/>
    <property type="molecule type" value="Transcribed_RNA"/>
</dbReference>
<dbReference type="InterPro" id="IPR050186">
    <property type="entry name" value="TPT_transporter"/>
</dbReference>
<evidence type="ECO:0000256" key="1">
    <source>
        <dbReference type="ARBA" id="ARBA00004141"/>
    </source>
</evidence>
<organism evidence="8">
    <name type="scientific">Alexandrium monilatum</name>
    <dbReference type="NCBI Taxonomy" id="311494"/>
    <lineage>
        <taxon>Eukaryota</taxon>
        <taxon>Sar</taxon>
        <taxon>Alveolata</taxon>
        <taxon>Dinophyceae</taxon>
        <taxon>Gonyaulacales</taxon>
        <taxon>Pyrocystaceae</taxon>
        <taxon>Alexandrium</taxon>
    </lineage>
</organism>
<dbReference type="GO" id="GO:0016020">
    <property type="term" value="C:membrane"/>
    <property type="evidence" value="ECO:0007669"/>
    <property type="project" value="UniProtKB-SubCell"/>
</dbReference>
<feature type="transmembrane region" description="Helical" evidence="6">
    <location>
        <begin position="330"/>
        <end position="349"/>
    </location>
</feature>
<comment type="subcellular location">
    <subcellularLocation>
        <location evidence="1">Membrane</location>
        <topology evidence="1">Multi-pass membrane protein</topology>
    </subcellularLocation>
</comment>
<feature type="transmembrane region" description="Helical" evidence="6">
    <location>
        <begin position="159"/>
        <end position="181"/>
    </location>
</feature>
<feature type="transmembrane region" description="Helical" evidence="6">
    <location>
        <begin position="282"/>
        <end position="300"/>
    </location>
</feature>
<evidence type="ECO:0000256" key="2">
    <source>
        <dbReference type="ARBA" id="ARBA00022692"/>
    </source>
</evidence>
<feature type="transmembrane region" description="Helical" evidence="6">
    <location>
        <begin position="406"/>
        <end position="425"/>
    </location>
</feature>
<evidence type="ECO:0000256" key="5">
    <source>
        <dbReference type="SAM" id="MobiDB-lite"/>
    </source>
</evidence>
<evidence type="ECO:0000313" key="8">
    <source>
        <dbReference type="EMBL" id="CAE4668493.1"/>
    </source>
</evidence>
<proteinExistence type="predicted"/>
<name>A0A7S4TBL1_9DINO</name>
<feature type="transmembrane region" description="Helical" evidence="6">
    <location>
        <begin position="129"/>
        <end position="147"/>
    </location>
</feature>
<feature type="domain" description="Sugar phosphate transporter" evidence="7">
    <location>
        <begin position="60"/>
        <end position="349"/>
    </location>
</feature>
<evidence type="ECO:0000259" key="7">
    <source>
        <dbReference type="Pfam" id="PF03151"/>
    </source>
</evidence>
<feature type="compositionally biased region" description="Pro residues" evidence="5">
    <location>
        <begin position="38"/>
        <end position="48"/>
    </location>
</feature>
<feature type="transmembrane region" description="Helical" evidence="6">
    <location>
        <begin position="240"/>
        <end position="262"/>
    </location>
</feature>
<keyword evidence="3 6" id="KW-1133">Transmembrane helix</keyword>
<accession>A0A7S4TBL1</accession>
<evidence type="ECO:0000256" key="4">
    <source>
        <dbReference type="ARBA" id="ARBA00023136"/>
    </source>
</evidence>
<feature type="transmembrane region" description="Helical" evidence="6">
    <location>
        <begin position="193"/>
        <end position="219"/>
    </location>
</feature>
<feature type="compositionally biased region" description="Low complexity" evidence="5">
    <location>
        <begin position="1"/>
        <end position="11"/>
    </location>
</feature>
<sequence length="461" mass="47934">MAAGTSSSSTGEAQLMAADAADPSNRRHGVPDCRPEHPSPPSISPGPPSRDAALWASLPYVAGWTCSSILTLLFNKHLYKTGAFPFPLTLVCVHQVALGSLLWVLRVAAPGDVLKWLMPGAGGTSSHGDFTSAFLPIAVLQAVAMASQNHALRLSSAHVVVMASAVKPVLVTLLQVAFGLISLNCMHLKIVSGISTGVLIAVAGEVDVTVAGLSALLVAQLSEGVRVVLIQRSLSGRMELDAATLLSYSAPACAAVLAPAALYLEIRQMDAGTFAEMGATMLGASIALAVLVNLTGVLVIQKTDALVLAFAGILKDFIGIFVSAYCFSAIIMPSQVLGYSIAVLFMHIYREFKQKETAMASEGLCSTLAGLARPCCASDEPLRNGVDGSELVQVAGSCMPWRSRRVVFSGLLLLLCGAVAASLSGRPESRYARALVITVLTGGPSEPDLGDARLVVQEPGT</sequence>
<feature type="region of interest" description="Disordered" evidence="5">
    <location>
        <begin position="1"/>
        <end position="48"/>
    </location>
</feature>
<dbReference type="AlphaFoldDB" id="A0A7S4TBL1"/>